<dbReference type="InterPro" id="IPR013106">
    <property type="entry name" value="Ig_V-set"/>
</dbReference>
<sequence>MQPSSVSPADGGGFTSCQHLLTTDLRYRNVYWYMLGFKLMGYLNYDNENKELEFEKKIKLDGDGQKNGTLIISNLMQNDSAVYFCAAYYTVLRILSV</sequence>
<accession>A0A9J8AFN9</accession>
<dbReference type="Pfam" id="PF07686">
    <property type="entry name" value="V-set"/>
    <property type="match status" value="1"/>
</dbReference>
<evidence type="ECO:0000313" key="2">
    <source>
        <dbReference type="Ensembl" id="ENSCCRP00000140115.1"/>
    </source>
</evidence>
<dbReference type="Gene3D" id="2.60.40.10">
    <property type="entry name" value="Immunoglobulins"/>
    <property type="match status" value="1"/>
</dbReference>
<evidence type="ECO:0000313" key="3">
    <source>
        <dbReference type="Proteomes" id="UP001108240"/>
    </source>
</evidence>
<dbReference type="Proteomes" id="UP001108240">
    <property type="component" value="Unplaced"/>
</dbReference>
<evidence type="ECO:0000259" key="1">
    <source>
        <dbReference type="Pfam" id="PF07686"/>
    </source>
</evidence>
<keyword evidence="3" id="KW-1185">Reference proteome</keyword>
<dbReference type="AlphaFoldDB" id="A0A9J8AFN9"/>
<dbReference type="InterPro" id="IPR036179">
    <property type="entry name" value="Ig-like_dom_sf"/>
</dbReference>
<reference evidence="2" key="2">
    <citation type="submission" date="2025-09" db="UniProtKB">
        <authorList>
            <consortium name="Ensembl"/>
        </authorList>
    </citation>
    <scope>IDENTIFICATION</scope>
</reference>
<feature type="domain" description="Immunoglobulin V-set" evidence="1">
    <location>
        <begin position="16"/>
        <end position="87"/>
    </location>
</feature>
<organism evidence="2 3">
    <name type="scientific">Cyprinus carpio carpio</name>
    <dbReference type="NCBI Taxonomy" id="630221"/>
    <lineage>
        <taxon>Eukaryota</taxon>
        <taxon>Metazoa</taxon>
        <taxon>Chordata</taxon>
        <taxon>Craniata</taxon>
        <taxon>Vertebrata</taxon>
        <taxon>Euteleostomi</taxon>
        <taxon>Actinopterygii</taxon>
        <taxon>Neopterygii</taxon>
        <taxon>Teleostei</taxon>
        <taxon>Ostariophysi</taxon>
        <taxon>Cypriniformes</taxon>
        <taxon>Cyprinidae</taxon>
        <taxon>Cyprininae</taxon>
        <taxon>Cyprinus</taxon>
    </lineage>
</organism>
<dbReference type="InterPro" id="IPR013783">
    <property type="entry name" value="Ig-like_fold"/>
</dbReference>
<dbReference type="Ensembl" id="ENSCCRT00000184807.1">
    <property type="protein sequence ID" value="ENSCCRP00000140115.1"/>
    <property type="gene ID" value="ENSCCRG00000068384.1"/>
</dbReference>
<proteinExistence type="predicted"/>
<dbReference type="SUPFAM" id="SSF48726">
    <property type="entry name" value="Immunoglobulin"/>
    <property type="match status" value="1"/>
</dbReference>
<dbReference type="GeneTree" id="ENSGT01140000283783"/>
<name>A0A9J8AFN9_CYPCA</name>
<reference evidence="2" key="1">
    <citation type="submission" date="2025-08" db="UniProtKB">
        <authorList>
            <consortium name="Ensembl"/>
        </authorList>
    </citation>
    <scope>IDENTIFICATION</scope>
</reference>
<protein>
    <recommendedName>
        <fullName evidence="1">Immunoglobulin V-set domain-containing protein</fullName>
    </recommendedName>
</protein>